<dbReference type="InterPro" id="IPR000225">
    <property type="entry name" value="Armadillo"/>
</dbReference>
<evidence type="ECO:0000256" key="4">
    <source>
        <dbReference type="ARBA" id="ARBA00022490"/>
    </source>
</evidence>
<evidence type="ECO:0000256" key="5">
    <source>
        <dbReference type="ARBA" id="ARBA00022824"/>
    </source>
</evidence>
<dbReference type="GO" id="GO:0005085">
    <property type="term" value="F:guanyl-nucleotide exchange factor activity"/>
    <property type="evidence" value="ECO:0007669"/>
    <property type="project" value="InterPro"/>
</dbReference>
<sequence length="290" mass="32032">MDRMGASCPSPSTHTDSVRVAIEALSVSTELVEEELKPYLDTVLTVAIERKKGIAEQMADSGILPVLAQILRRKSTLTTPTVRLVAELARYPPMKEQCFDTGIVSALVTLLLNQDQDLLLHVNQAIARICYESNLQQERFLKLGAVPRLASVLLLHSGNEALRSSCLLALCNLANMGEEDGSMLAWDEGAHFSEGERVFRGTSRYSFGFSSVVTMVRLKQTNGQYSVTVEVLQRCSTLLWGANNGRQAGHRSPNLTHLGSCPKLYKVIKCSVKNIPRYRSLRATVFHSLL</sequence>
<evidence type="ECO:0000313" key="7">
    <source>
        <dbReference type="EMBL" id="KAA0724992.1"/>
    </source>
</evidence>
<accession>A0A5A9PTM2</accession>
<protein>
    <recommendedName>
        <fullName evidence="9">Rap1 GTPase-GDP dissociation stimulator 1</fullName>
    </recommendedName>
</protein>
<organism evidence="7 8">
    <name type="scientific">Triplophysa tibetana</name>
    <dbReference type="NCBI Taxonomy" id="1572043"/>
    <lineage>
        <taxon>Eukaryota</taxon>
        <taxon>Metazoa</taxon>
        <taxon>Chordata</taxon>
        <taxon>Craniata</taxon>
        <taxon>Vertebrata</taxon>
        <taxon>Euteleostomi</taxon>
        <taxon>Actinopterygii</taxon>
        <taxon>Neopterygii</taxon>
        <taxon>Teleostei</taxon>
        <taxon>Ostariophysi</taxon>
        <taxon>Cypriniformes</taxon>
        <taxon>Nemacheilidae</taxon>
        <taxon>Triplophysa</taxon>
    </lineage>
</organism>
<keyword evidence="8" id="KW-1185">Reference proteome</keyword>
<dbReference type="InterPro" id="IPR040144">
    <property type="entry name" value="RAP1GDS1"/>
</dbReference>
<evidence type="ECO:0000256" key="6">
    <source>
        <dbReference type="ARBA" id="ARBA00023128"/>
    </source>
</evidence>
<reference evidence="7 8" key="1">
    <citation type="journal article" date="2019" name="Mol. Ecol. Resour.">
        <title>Chromosome-level genome assembly of Triplophysa tibetana, a fish adapted to the harsh high-altitude environment of the Tibetan Plateau.</title>
        <authorList>
            <person name="Yang X."/>
            <person name="Liu H."/>
            <person name="Ma Z."/>
            <person name="Zou Y."/>
            <person name="Zou M."/>
            <person name="Mao Y."/>
            <person name="Li X."/>
            <person name="Wang H."/>
            <person name="Chen T."/>
            <person name="Wang W."/>
            <person name="Yang R."/>
        </authorList>
    </citation>
    <scope>NUCLEOTIDE SEQUENCE [LARGE SCALE GENOMIC DNA]</scope>
    <source>
        <strain evidence="7">TTIB1903HZAU</strain>
        <tissue evidence="7">Muscle</tissue>
    </source>
</reference>
<evidence type="ECO:0000256" key="2">
    <source>
        <dbReference type="ARBA" id="ARBA00004240"/>
    </source>
</evidence>
<gene>
    <name evidence="7" type="ORF">E1301_Tti010606</name>
</gene>
<name>A0A5A9PTM2_9TELE</name>
<dbReference type="PANTHER" id="PTHR10957">
    <property type="entry name" value="RAP1 GTPASE-GDP DISSOCIATION STIMULATOR 1"/>
    <property type="match status" value="1"/>
</dbReference>
<dbReference type="SUPFAM" id="SSF48371">
    <property type="entry name" value="ARM repeat"/>
    <property type="match status" value="1"/>
</dbReference>
<keyword evidence="4" id="KW-0963">Cytoplasm</keyword>
<dbReference type="GO" id="GO:0005739">
    <property type="term" value="C:mitochondrion"/>
    <property type="evidence" value="ECO:0007669"/>
    <property type="project" value="UniProtKB-SubCell"/>
</dbReference>
<keyword evidence="6" id="KW-0496">Mitochondrion</keyword>
<evidence type="ECO:0000256" key="3">
    <source>
        <dbReference type="ARBA" id="ARBA00004514"/>
    </source>
</evidence>
<dbReference type="GO" id="GO:0005783">
    <property type="term" value="C:endoplasmic reticulum"/>
    <property type="evidence" value="ECO:0007669"/>
    <property type="project" value="UniProtKB-SubCell"/>
</dbReference>
<dbReference type="SMART" id="SM00185">
    <property type="entry name" value="ARM"/>
    <property type="match status" value="3"/>
</dbReference>
<proteinExistence type="predicted"/>
<evidence type="ECO:0008006" key="9">
    <source>
        <dbReference type="Google" id="ProtNLM"/>
    </source>
</evidence>
<evidence type="ECO:0000313" key="8">
    <source>
        <dbReference type="Proteomes" id="UP000324632"/>
    </source>
</evidence>
<dbReference type="InterPro" id="IPR016024">
    <property type="entry name" value="ARM-type_fold"/>
</dbReference>
<dbReference type="InterPro" id="IPR011989">
    <property type="entry name" value="ARM-like"/>
</dbReference>
<dbReference type="AlphaFoldDB" id="A0A5A9PTM2"/>
<dbReference type="GO" id="GO:0048513">
    <property type="term" value="P:animal organ development"/>
    <property type="evidence" value="ECO:0007669"/>
    <property type="project" value="UniProtKB-ARBA"/>
</dbReference>
<dbReference type="Proteomes" id="UP000324632">
    <property type="component" value="Chromosome 1"/>
</dbReference>
<comment type="caution">
    <text evidence="7">The sequence shown here is derived from an EMBL/GenBank/DDBJ whole genome shotgun (WGS) entry which is preliminary data.</text>
</comment>
<keyword evidence="5" id="KW-0256">Endoplasmic reticulum</keyword>
<dbReference type="GO" id="GO:0005829">
    <property type="term" value="C:cytosol"/>
    <property type="evidence" value="ECO:0007669"/>
    <property type="project" value="UniProtKB-SubCell"/>
</dbReference>
<comment type="subcellular location">
    <subcellularLocation>
        <location evidence="3">Cytoplasm</location>
        <location evidence="3">Cytosol</location>
    </subcellularLocation>
    <subcellularLocation>
        <location evidence="2">Endoplasmic reticulum</location>
    </subcellularLocation>
    <subcellularLocation>
        <location evidence="1">Mitochondrion</location>
    </subcellularLocation>
</comment>
<dbReference type="Gene3D" id="1.25.10.10">
    <property type="entry name" value="Leucine-rich Repeat Variant"/>
    <property type="match status" value="1"/>
</dbReference>
<evidence type="ECO:0000256" key="1">
    <source>
        <dbReference type="ARBA" id="ARBA00004173"/>
    </source>
</evidence>
<dbReference type="EMBL" id="SOYY01000001">
    <property type="protein sequence ID" value="KAA0724992.1"/>
    <property type="molecule type" value="Genomic_DNA"/>
</dbReference>